<dbReference type="Gene3D" id="2.60.40.420">
    <property type="entry name" value="Cupredoxins - blue copper proteins"/>
    <property type="match status" value="1"/>
</dbReference>
<gene>
    <name evidence="2" type="ORF">A2903_02165</name>
</gene>
<protein>
    <recommendedName>
        <fullName evidence="4">EfeO-type cupredoxin-like domain-containing protein</fullName>
    </recommendedName>
</protein>
<evidence type="ECO:0000256" key="1">
    <source>
        <dbReference type="SAM" id="Phobius"/>
    </source>
</evidence>
<keyword evidence="1" id="KW-1133">Transmembrane helix</keyword>
<reference evidence="2 3" key="1">
    <citation type="journal article" date="2016" name="Nat. Commun.">
        <title>Thousands of microbial genomes shed light on interconnected biogeochemical processes in an aquifer system.</title>
        <authorList>
            <person name="Anantharaman K."/>
            <person name="Brown C.T."/>
            <person name="Hug L.A."/>
            <person name="Sharon I."/>
            <person name="Castelle C.J."/>
            <person name="Probst A.J."/>
            <person name="Thomas B.C."/>
            <person name="Singh A."/>
            <person name="Wilkins M.J."/>
            <person name="Karaoz U."/>
            <person name="Brodie E.L."/>
            <person name="Williams K.H."/>
            <person name="Hubbard S.S."/>
            <person name="Banfield J.F."/>
        </authorList>
    </citation>
    <scope>NUCLEOTIDE SEQUENCE [LARGE SCALE GENOMIC DNA]</scope>
</reference>
<dbReference type="AlphaFoldDB" id="A0A1F6WNN5"/>
<sequence length="141" mass="15319">MQKSSYFIICVAIIIGLGIVFISNSKSKDNTGKITTKRIVESNKPVENSEIKDGVQYITINAKGGYSPKNSISKAGIPTKLIVKTNGTYDCSAALVIRSIGFQKILSQTGEEIIDLGIPKKGESFQGLCSMGMYNFLIEFI</sequence>
<name>A0A1F6WNN5_9BACT</name>
<keyword evidence="1" id="KW-0812">Transmembrane</keyword>
<keyword evidence="1" id="KW-0472">Membrane</keyword>
<dbReference type="Proteomes" id="UP000178184">
    <property type="component" value="Unassembled WGS sequence"/>
</dbReference>
<accession>A0A1F6WNN5</accession>
<proteinExistence type="predicted"/>
<evidence type="ECO:0000313" key="2">
    <source>
        <dbReference type="EMBL" id="OGI83436.1"/>
    </source>
</evidence>
<dbReference type="STRING" id="1801764.A2903_02165"/>
<dbReference type="EMBL" id="MFUO01000028">
    <property type="protein sequence ID" value="OGI83436.1"/>
    <property type="molecule type" value="Genomic_DNA"/>
</dbReference>
<evidence type="ECO:0000313" key="3">
    <source>
        <dbReference type="Proteomes" id="UP000178184"/>
    </source>
</evidence>
<dbReference type="InterPro" id="IPR008972">
    <property type="entry name" value="Cupredoxin"/>
</dbReference>
<evidence type="ECO:0008006" key="4">
    <source>
        <dbReference type="Google" id="ProtNLM"/>
    </source>
</evidence>
<organism evidence="2 3">
    <name type="scientific">Candidatus Nomurabacteria bacterium RIFCSPLOWO2_01_FULL_33_17</name>
    <dbReference type="NCBI Taxonomy" id="1801764"/>
    <lineage>
        <taxon>Bacteria</taxon>
        <taxon>Candidatus Nomuraibacteriota</taxon>
    </lineage>
</organism>
<comment type="caution">
    <text evidence="2">The sequence shown here is derived from an EMBL/GenBank/DDBJ whole genome shotgun (WGS) entry which is preliminary data.</text>
</comment>
<feature type="transmembrane region" description="Helical" evidence="1">
    <location>
        <begin position="6"/>
        <end position="23"/>
    </location>
</feature>